<dbReference type="InterPro" id="IPR029062">
    <property type="entry name" value="Class_I_gatase-like"/>
</dbReference>
<dbReference type="Pfam" id="PF00117">
    <property type="entry name" value="GATase"/>
    <property type="match status" value="1"/>
</dbReference>
<accession>A0ABU0HZ61</accession>
<dbReference type="SUPFAM" id="SSF52317">
    <property type="entry name" value="Class I glutamine amidotransferase-like"/>
    <property type="match status" value="1"/>
</dbReference>
<name>A0ABU0HZ61_9HYPH</name>
<dbReference type="InterPro" id="IPR017926">
    <property type="entry name" value="GATASE"/>
</dbReference>
<sequence>MPKVLVIDNYDSFTFNLVHLIGPLCDAIEVARNDALSVADIRERAPDAVVLSPGPCSPNEAGICLDVVRELSGDIPLFGVCLGLQAIGQAFGGEVVRAPVPLHGKVSTIRHKASGLFRGLNDSFEATRYHSLVVDRASCPGTLAVTAETDGLIMGLQHTSLPVHGVQFHPESIRSQHGQEIVKNFLDLAREWNATRDTRASGVH</sequence>
<dbReference type="PANTHER" id="PTHR43418">
    <property type="entry name" value="MULTIFUNCTIONAL TRYPTOPHAN BIOSYNTHESIS PROTEIN-RELATED"/>
    <property type="match status" value="1"/>
</dbReference>
<dbReference type="Proteomes" id="UP001231124">
    <property type="component" value="Unassembled WGS sequence"/>
</dbReference>
<organism evidence="3 4">
    <name type="scientific">Methylobacterium aerolatum</name>
    <dbReference type="NCBI Taxonomy" id="418708"/>
    <lineage>
        <taxon>Bacteria</taxon>
        <taxon>Pseudomonadati</taxon>
        <taxon>Pseudomonadota</taxon>
        <taxon>Alphaproteobacteria</taxon>
        <taxon>Hyphomicrobiales</taxon>
        <taxon>Methylobacteriaceae</taxon>
        <taxon>Methylobacterium</taxon>
    </lineage>
</organism>
<feature type="domain" description="Glutamine amidotransferase" evidence="2">
    <location>
        <begin position="5"/>
        <end position="186"/>
    </location>
</feature>
<keyword evidence="1" id="KW-0315">Glutamine amidotransferase</keyword>
<dbReference type="Gene3D" id="3.40.50.880">
    <property type="match status" value="1"/>
</dbReference>
<dbReference type="EMBL" id="JAUSVP010000005">
    <property type="protein sequence ID" value="MDQ0447633.1"/>
    <property type="molecule type" value="Genomic_DNA"/>
</dbReference>
<dbReference type="EC" id="4.1.3.27" evidence="3"/>
<dbReference type="PANTHER" id="PTHR43418:SF4">
    <property type="entry name" value="MULTIFUNCTIONAL TRYPTOPHAN BIOSYNTHESIS PROTEIN"/>
    <property type="match status" value="1"/>
</dbReference>
<dbReference type="NCBIfam" id="TIGR00566">
    <property type="entry name" value="trpG_papA"/>
    <property type="match status" value="1"/>
</dbReference>
<dbReference type="PRINTS" id="PR00096">
    <property type="entry name" value="GATASE"/>
</dbReference>
<dbReference type="InterPro" id="IPR050472">
    <property type="entry name" value="Anth_synth/Amidotransfase"/>
</dbReference>
<proteinExistence type="predicted"/>
<dbReference type="PRINTS" id="PR00097">
    <property type="entry name" value="ANTSNTHASEII"/>
</dbReference>
<reference evidence="3 4" key="1">
    <citation type="submission" date="2023-07" db="EMBL/GenBank/DDBJ databases">
        <title>Genomic Encyclopedia of Type Strains, Phase IV (KMG-IV): sequencing the most valuable type-strain genomes for metagenomic binning, comparative biology and taxonomic classification.</title>
        <authorList>
            <person name="Goeker M."/>
        </authorList>
    </citation>
    <scope>NUCLEOTIDE SEQUENCE [LARGE SCALE GENOMIC DNA]</scope>
    <source>
        <strain evidence="3 4">DSM 19013</strain>
    </source>
</reference>
<dbReference type="InterPro" id="IPR006221">
    <property type="entry name" value="TrpG/PapA_dom"/>
</dbReference>
<dbReference type="CDD" id="cd01743">
    <property type="entry name" value="GATase1_Anthranilate_Synthase"/>
    <property type="match status" value="1"/>
</dbReference>
<keyword evidence="4" id="KW-1185">Reference proteome</keyword>
<evidence type="ECO:0000313" key="4">
    <source>
        <dbReference type="Proteomes" id="UP001231124"/>
    </source>
</evidence>
<dbReference type="PROSITE" id="PS51273">
    <property type="entry name" value="GATASE_TYPE_1"/>
    <property type="match status" value="1"/>
</dbReference>
<protein>
    <submittedName>
        <fullName evidence="3">Anthranilate synthase component 2</fullName>
        <ecNumber evidence="3">4.1.3.27</ecNumber>
    </submittedName>
</protein>
<gene>
    <name evidence="3" type="ORF">QO012_002133</name>
</gene>
<comment type="caution">
    <text evidence="3">The sequence shown here is derived from an EMBL/GenBank/DDBJ whole genome shotgun (WGS) entry which is preliminary data.</text>
</comment>
<evidence type="ECO:0000313" key="3">
    <source>
        <dbReference type="EMBL" id="MDQ0447633.1"/>
    </source>
</evidence>
<dbReference type="PRINTS" id="PR00099">
    <property type="entry name" value="CPSGATASE"/>
</dbReference>
<dbReference type="GO" id="GO:0004049">
    <property type="term" value="F:anthranilate synthase activity"/>
    <property type="evidence" value="ECO:0007669"/>
    <property type="project" value="UniProtKB-EC"/>
</dbReference>
<dbReference type="RefSeq" id="WP_238202767.1">
    <property type="nucleotide sequence ID" value="NZ_BPQE01000011.1"/>
</dbReference>
<evidence type="ECO:0000256" key="1">
    <source>
        <dbReference type="ARBA" id="ARBA00022962"/>
    </source>
</evidence>
<keyword evidence="3" id="KW-0456">Lyase</keyword>
<evidence type="ECO:0000259" key="2">
    <source>
        <dbReference type="Pfam" id="PF00117"/>
    </source>
</evidence>